<evidence type="ECO:0000256" key="2">
    <source>
        <dbReference type="ARBA" id="ARBA00022475"/>
    </source>
</evidence>
<keyword evidence="5 6" id="KW-0472">Membrane</keyword>
<dbReference type="InterPro" id="IPR050189">
    <property type="entry name" value="MFS_Efflux_Transporters"/>
</dbReference>
<dbReference type="InterPro" id="IPR011701">
    <property type="entry name" value="MFS"/>
</dbReference>
<accession>A0A163XYU7</accession>
<gene>
    <name evidence="8" type="ORF">A4A58_14645</name>
</gene>
<sequence length="391" mass="40265">MRLSLPILALAAASFGIGTTEFVIMGLLPDVARSLSVTIPQAGYLVSGYAMGVVIGAPIVAMATASIPRKTALLALMALFTIGNLGCALAPDYWLLMTARVVTAFAHGAFFGIGAVVASNLVPREQRTQAVSLMFAGLTLANVLGVPFGTALGQAAGWRAAFWAVVVIGIVAFLAITRFVPSGMPGTRGGLAKEFRALGRWPVLLPMLISTMASVSMFSLFTYITPLLEEVTGLTPHGVTGALLAIGVGLTIGNLIGGRLADRNLLSTIVGAFICLVIVLGALALVVHMTLPTLVLLILWGGIAFALVSPLQIWVVDAATDAPNLASTLNQGAFNLGNATGAWIGGAALNAGMHYAQLPLLAALVAMAGLGLTLSSFIDRRILPAQISPAE</sequence>
<evidence type="ECO:0000313" key="8">
    <source>
        <dbReference type="EMBL" id="KZD21579.1"/>
    </source>
</evidence>
<feature type="transmembrane region" description="Helical" evidence="6">
    <location>
        <begin position="236"/>
        <end position="257"/>
    </location>
</feature>
<dbReference type="EMBL" id="LVYV01000045">
    <property type="protein sequence ID" value="KZD21579.1"/>
    <property type="molecule type" value="Genomic_DNA"/>
</dbReference>
<dbReference type="PANTHER" id="PTHR43124">
    <property type="entry name" value="PURINE EFFLUX PUMP PBUE"/>
    <property type="match status" value="1"/>
</dbReference>
<dbReference type="STRING" id="943830.A4A58_14645"/>
<feature type="transmembrane region" description="Helical" evidence="6">
    <location>
        <begin position="201"/>
        <end position="224"/>
    </location>
</feature>
<evidence type="ECO:0000256" key="3">
    <source>
        <dbReference type="ARBA" id="ARBA00022692"/>
    </source>
</evidence>
<feature type="transmembrane region" description="Helical" evidence="6">
    <location>
        <begin position="297"/>
        <end position="320"/>
    </location>
</feature>
<feature type="transmembrane region" description="Helical" evidence="6">
    <location>
        <begin position="160"/>
        <end position="180"/>
    </location>
</feature>
<keyword evidence="9" id="KW-1185">Reference proteome</keyword>
<dbReference type="Proteomes" id="UP000076574">
    <property type="component" value="Unassembled WGS sequence"/>
</dbReference>
<feature type="transmembrane region" description="Helical" evidence="6">
    <location>
        <begin position="97"/>
        <end position="118"/>
    </location>
</feature>
<reference evidence="8 9" key="1">
    <citation type="submission" date="2016-03" db="EMBL/GenBank/DDBJ databases">
        <title>Microsymbionts genomes from the relict species Vavilovia formosa (Stev.) Fed.</title>
        <authorList>
            <person name="Kopat V."/>
            <person name="Chirak E."/>
            <person name="Kimeklis A."/>
            <person name="Andronov E."/>
        </authorList>
    </citation>
    <scope>NUCLEOTIDE SEQUENCE [LARGE SCALE GENOMIC DNA]</scope>
    <source>
        <strain evidence="8 9">Vaf07</strain>
    </source>
</reference>
<keyword evidence="4 6" id="KW-1133">Transmembrane helix</keyword>
<comment type="caution">
    <text evidence="8">The sequence shown here is derived from an EMBL/GenBank/DDBJ whole genome shotgun (WGS) entry which is preliminary data.</text>
</comment>
<feature type="transmembrane region" description="Helical" evidence="6">
    <location>
        <begin position="269"/>
        <end position="291"/>
    </location>
</feature>
<dbReference type="CDD" id="cd17324">
    <property type="entry name" value="MFS_NepI_like"/>
    <property type="match status" value="1"/>
</dbReference>
<evidence type="ECO:0000313" key="9">
    <source>
        <dbReference type="Proteomes" id="UP000076574"/>
    </source>
</evidence>
<evidence type="ECO:0000256" key="5">
    <source>
        <dbReference type="ARBA" id="ARBA00023136"/>
    </source>
</evidence>
<dbReference type="GO" id="GO:0022857">
    <property type="term" value="F:transmembrane transporter activity"/>
    <property type="evidence" value="ECO:0007669"/>
    <property type="project" value="InterPro"/>
</dbReference>
<keyword evidence="2" id="KW-1003">Cell membrane</keyword>
<feature type="transmembrane region" description="Helical" evidence="6">
    <location>
        <begin position="72"/>
        <end position="91"/>
    </location>
</feature>
<evidence type="ECO:0000256" key="6">
    <source>
        <dbReference type="SAM" id="Phobius"/>
    </source>
</evidence>
<dbReference type="PROSITE" id="PS50850">
    <property type="entry name" value="MFS"/>
    <property type="match status" value="1"/>
</dbReference>
<evidence type="ECO:0000256" key="4">
    <source>
        <dbReference type="ARBA" id="ARBA00022989"/>
    </source>
</evidence>
<dbReference type="AlphaFoldDB" id="A0A163XYU7"/>
<dbReference type="InterPro" id="IPR020846">
    <property type="entry name" value="MFS_dom"/>
</dbReference>
<feature type="transmembrane region" description="Helical" evidence="6">
    <location>
        <begin position="42"/>
        <end position="65"/>
    </location>
</feature>
<feature type="transmembrane region" description="Helical" evidence="6">
    <location>
        <begin position="332"/>
        <end position="352"/>
    </location>
</feature>
<dbReference type="PANTHER" id="PTHR43124:SF8">
    <property type="entry name" value="INNER MEMBRANE TRANSPORT PROTEIN YDHP"/>
    <property type="match status" value="1"/>
</dbReference>
<keyword evidence="3 6" id="KW-0812">Transmembrane</keyword>
<name>A0A163XYU7_9BRAD</name>
<dbReference type="Gene3D" id="1.20.1250.20">
    <property type="entry name" value="MFS general substrate transporter like domains"/>
    <property type="match status" value="2"/>
</dbReference>
<protein>
    <submittedName>
        <fullName evidence="8">Arabinose transporter permease</fullName>
    </submittedName>
</protein>
<dbReference type="SUPFAM" id="SSF103473">
    <property type="entry name" value="MFS general substrate transporter"/>
    <property type="match status" value="1"/>
</dbReference>
<comment type="subcellular location">
    <subcellularLocation>
        <location evidence="1">Cell membrane</location>
        <topology evidence="1">Multi-pass membrane protein</topology>
    </subcellularLocation>
</comment>
<proteinExistence type="predicted"/>
<dbReference type="GO" id="GO:0005886">
    <property type="term" value="C:plasma membrane"/>
    <property type="evidence" value="ECO:0007669"/>
    <property type="project" value="UniProtKB-SubCell"/>
</dbReference>
<evidence type="ECO:0000259" key="7">
    <source>
        <dbReference type="PROSITE" id="PS50850"/>
    </source>
</evidence>
<dbReference type="Pfam" id="PF07690">
    <property type="entry name" value="MFS_1"/>
    <property type="match status" value="1"/>
</dbReference>
<evidence type="ECO:0000256" key="1">
    <source>
        <dbReference type="ARBA" id="ARBA00004651"/>
    </source>
</evidence>
<feature type="transmembrane region" description="Helical" evidence="6">
    <location>
        <begin position="358"/>
        <end position="378"/>
    </location>
</feature>
<feature type="domain" description="Major facilitator superfamily (MFS) profile" evidence="7">
    <location>
        <begin position="6"/>
        <end position="381"/>
    </location>
</feature>
<feature type="transmembrane region" description="Helical" evidence="6">
    <location>
        <begin position="130"/>
        <end position="148"/>
    </location>
</feature>
<organism evidence="8 9">
    <name type="scientific">Tardiphaga robiniae</name>
    <dbReference type="NCBI Taxonomy" id="943830"/>
    <lineage>
        <taxon>Bacteria</taxon>
        <taxon>Pseudomonadati</taxon>
        <taxon>Pseudomonadota</taxon>
        <taxon>Alphaproteobacteria</taxon>
        <taxon>Hyphomicrobiales</taxon>
        <taxon>Nitrobacteraceae</taxon>
        <taxon>Tardiphaga</taxon>
    </lineage>
</organism>
<dbReference type="InterPro" id="IPR036259">
    <property type="entry name" value="MFS_trans_sf"/>
</dbReference>